<feature type="region of interest" description="Disordered" evidence="1">
    <location>
        <begin position="466"/>
        <end position="491"/>
    </location>
</feature>
<dbReference type="Pfam" id="PF09441">
    <property type="entry name" value="Abp2"/>
    <property type="match status" value="1"/>
</dbReference>
<proteinExistence type="predicted"/>
<dbReference type="OrthoDB" id="2104370at2759"/>
<keyword evidence="3" id="KW-1185">Reference proteome</keyword>
<evidence type="ECO:0000256" key="1">
    <source>
        <dbReference type="SAM" id="MobiDB-lite"/>
    </source>
</evidence>
<evidence type="ECO:0008006" key="4">
    <source>
        <dbReference type="Google" id="ProtNLM"/>
    </source>
</evidence>
<dbReference type="EMBL" id="SKBQ01000056">
    <property type="protein sequence ID" value="TPX10580.1"/>
    <property type="molecule type" value="Genomic_DNA"/>
</dbReference>
<dbReference type="InParanoid" id="A0A507B202"/>
<dbReference type="GeneID" id="41975913"/>
<feature type="compositionally biased region" description="Gly residues" evidence="1">
    <location>
        <begin position="698"/>
        <end position="710"/>
    </location>
</feature>
<dbReference type="Proteomes" id="UP000319257">
    <property type="component" value="Unassembled WGS sequence"/>
</dbReference>
<evidence type="ECO:0000313" key="3">
    <source>
        <dbReference type="Proteomes" id="UP000319257"/>
    </source>
</evidence>
<feature type="compositionally biased region" description="Polar residues" evidence="1">
    <location>
        <begin position="355"/>
        <end position="365"/>
    </location>
</feature>
<gene>
    <name evidence="2" type="ORF">E0L32_008466</name>
</gene>
<dbReference type="STRING" id="1093900.A0A507B202"/>
<name>A0A507B202_9PEZI</name>
<dbReference type="RefSeq" id="XP_030992291.1">
    <property type="nucleotide sequence ID" value="XM_031143323.1"/>
</dbReference>
<dbReference type="PANTHER" id="PTHR42048:SF1">
    <property type="entry name" value="ARS-BINDING PROTEIN 2"/>
    <property type="match status" value="1"/>
</dbReference>
<protein>
    <recommendedName>
        <fullName evidence="4">Ars binding protein 2</fullName>
    </recommendedName>
</protein>
<feature type="compositionally biased region" description="Polar residues" evidence="1">
    <location>
        <begin position="8"/>
        <end position="19"/>
    </location>
</feature>
<evidence type="ECO:0000313" key="2">
    <source>
        <dbReference type="EMBL" id="TPX10580.1"/>
    </source>
</evidence>
<dbReference type="AlphaFoldDB" id="A0A507B202"/>
<feature type="compositionally biased region" description="Pro residues" evidence="1">
    <location>
        <begin position="374"/>
        <end position="392"/>
    </location>
</feature>
<sequence length="710" mass="76192">MQRPTDGLVNSATPPSMRSLTPHGMSARASLPDRNVVAASIEDAYVAFILYCNPAVPLDADSSALRESFRTPPKSGGKSFSTFTLFELIRKLETKEIKTWAELALKLGVEPPDQDKGQSSQKIQQYAVRLKRWMHSMHVDAFFEYLLGNHHPYWTQIPADTNLAGDTLRDGVAAEDDMALRALLPQIRPKRGRRRPEDDESGRPSPQRPRLESPPAGTPFPGTRGHDGLSPWSVQPDGRLASWLPSATGQPPPAWPADTTSHMALPAYPQSAITPSTRNAFWSDEPKSAITPSKGRTGTRRHGAKVVSSAWRSGASGGTGKTRGRPPINRGGAEEGPYSAYPTTDGPPHFALPSPNHTAGNNTQIPVPSNFPIDPSPPPPPSFPPVGPPSIPNYPDSAPNTAGPKASRPNRLSLQVPERVGGEVRLATPPPAVMVNGQSSMHMNNDCMDLNQPRGNSFDLASIDILNGRNPNAAGGSDKPPPNRPVPQGRVRLEDPNDRTNMAELEAFFIHTILSANWQDARGNPIRPCGVDEASAIASSVIDDLLRSASTKETFLINLAALAGSKILMTTSTLRVVLLEECADHNKYICNWELRFGDVRGEFSMKEQVSHRKWKGRSAPDRIGGDDDAAGENTAARWQRKYREVLDLVKKKDDSLSSLKSHVLDGLMDRTGPPAYAAATATAAAAAAAAAGTSSNSSGGGGGARPPGGR</sequence>
<feature type="region of interest" description="Disordered" evidence="1">
    <location>
        <begin position="181"/>
        <end position="261"/>
    </location>
</feature>
<feature type="region of interest" description="Disordered" evidence="1">
    <location>
        <begin position="277"/>
        <end position="410"/>
    </location>
</feature>
<reference evidence="2 3" key="1">
    <citation type="submission" date="2019-06" db="EMBL/GenBank/DDBJ databases">
        <title>Draft genome sequence of the filamentous fungus Phialemoniopsis curvata isolated from diesel fuel.</title>
        <authorList>
            <person name="Varaljay V.A."/>
            <person name="Lyon W.J."/>
            <person name="Crouch A.L."/>
            <person name="Drake C.E."/>
            <person name="Hollomon J.M."/>
            <person name="Nadeau L.J."/>
            <person name="Nunn H.S."/>
            <person name="Stevenson B.S."/>
            <person name="Bojanowski C.L."/>
            <person name="Crookes-Goodson W.J."/>
        </authorList>
    </citation>
    <scope>NUCLEOTIDE SEQUENCE [LARGE SCALE GENOMIC DNA]</scope>
    <source>
        <strain evidence="2 3">D216</strain>
    </source>
</reference>
<accession>A0A507B202</accession>
<feature type="region of interest" description="Disordered" evidence="1">
    <location>
        <begin position="688"/>
        <end position="710"/>
    </location>
</feature>
<organism evidence="2 3">
    <name type="scientific">Thyridium curvatum</name>
    <dbReference type="NCBI Taxonomy" id="1093900"/>
    <lineage>
        <taxon>Eukaryota</taxon>
        <taxon>Fungi</taxon>
        <taxon>Dikarya</taxon>
        <taxon>Ascomycota</taxon>
        <taxon>Pezizomycotina</taxon>
        <taxon>Sordariomycetes</taxon>
        <taxon>Sordariomycetidae</taxon>
        <taxon>Thyridiales</taxon>
        <taxon>Thyridiaceae</taxon>
        <taxon>Thyridium</taxon>
    </lineage>
</organism>
<dbReference type="GO" id="GO:0003688">
    <property type="term" value="F:DNA replication origin binding"/>
    <property type="evidence" value="ECO:0007669"/>
    <property type="project" value="TreeGrafter"/>
</dbReference>
<dbReference type="InterPro" id="IPR018562">
    <property type="entry name" value="ARS-binding_2"/>
</dbReference>
<comment type="caution">
    <text evidence="2">The sequence shown here is derived from an EMBL/GenBank/DDBJ whole genome shotgun (WGS) entry which is preliminary data.</text>
</comment>
<feature type="region of interest" description="Disordered" evidence="1">
    <location>
        <begin position="1"/>
        <end position="26"/>
    </location>
</feature>
<dbReference type="PANTHER" id="PTHR42048">
    <property type="entry name" value="ARS-BINDING PROTEIN 2"/>
    <property type="match status" value="1"/>
</dbReference>
<feature type="region of interest" description="Disordered" evidence="1">
    <location>
        <begin position="612"/>
        <end position="634"/>
    </location>
</feature>
<feature type="compositionally biased region" description="Low complexity" evidence="1">
    <location>
        <begin position="688"/>
        <end position="697"/>
    </location>
</feature>